<dbReference type="GO" id="GO:0008932">
    <property type="term" value="F:lytic endotransglycosylase activity"/>
    <property type="evidence" value="ECO:0007669"/>
    <property type="project" value="UniProtKB-UniRule"/>
</dbReference>
<protein>
    <recommendedName>
        <fullName evidence="7">Endolytic murein transglycosylase</fullName>
        <ecNumber evidence="7">4.2.2.29</ecNumber>
    </recommendedName>
    <alternativeName>
        <fullName evidence="7">Peptidoglycan lytic transglycosylase</fullName>
    </alternativeName>
    <alternativeName>
        <fullName evidence="7">Peptidoglycan polymerization terminase</fullName>
    </alternativeName>
</protein>
<dbReference type="Proteomes" id="UP000198546">
    <property type="component" value="Chromosome i"/>
</dbReference>
<dbReference type="NCBIfam" id="TIGR00247">
    <property type="entry name" value="endolytic transglycosylase MltG"/>
    <property type="match status" value="1"/>
</dbReference>
<evidence type="ECO:0000256" key="3">
    <source>
        <dbReference type="ARBA" id="ARBA00022989"/>
    </source>
</evidence>
<evidence type="ECO:0000313" key="9">
    <source>
        <dbReference type="Proteomes" id="UP000198546"/>
    </source>
</evidence>
<dbReference type="GO" id="GO:0005886">
    <property type="term" value="C:plasma membrane"/>
    <property type="evidence" value="ECO:0007669"/>
    <property type="project" value="UniProtKB-SubCell"/>
</dbReference>
<keyword evidence="6 7" id="KW-0961">Cell wall biogenesis/degradation</keyword>
<keyword evidence="3 7" id="KW-1133">Transmembrane helix</keyword>
<dbReference type="GO" id="GO:0071555">
    <property type="term" value="P:cell wall organization"/>
    <property type="evidence" value="ECO:0007669"/>
    <property type="project" value="UniProtKB-KW"/>
</dbReference>
<dbReference type="Gene3D" id="3.30.1490.480">
    <property type="entry name" value="Endolytic murein transglycosylase"/>
    <property type="match status" value="1"/>
</dbReference>
<dbReference type="GO" id="GO:0009252">
    <property type="term" value="P:peptidoglycan biosynthetic process"/>
    <property type="evidence" value="ECO:0007669"/>
    <property type="project" value="UniProtKB-UniRule"/>
</dbReference>
<evidence type="ECO:0000256" key="2">
    <source>
        <dbReference type="ARBA" id="ARBA00022692"/>
    </source>
</evidence>
<dbReference type="Pfam" id="PF02618">
    <property type="entry name" value="YceG"/>
    <property type="match status" value="1"/>
</dbReference>
<accession>A0A1G7BAK9</accession>
<dbReference type="AlphaFoldDB" id="A0A1G7BAK9"/>
<comment type="similarity">
    <text evidence="7">Belongs to the transglycosylase MltG family.</text>
</comment>
<dbReference type="EMBL" id="LT629688">
    <property type="protein sequence ID" value="SDE24043.1"/>
    <property type="molecule type" value="Genomic_DNA"/>
</dbReference>
<comment type="catalytic activity">
    <reaction evidence="7">
        <text>a peptidoglycan chain = a peptidoglycan chain with N-acetyl-1,6-anhydromuramyl-[peptide] at the reducing end + a peptidoglycan chain with N-acetylglucosamine at the non-reducing end.</text>
        <dbReference type="EC" id="4.2.2.29"/>
    </reaction>
</comment>
<reference evidence="8 9" key="1">
    <citation type="submission" date="2016-10" db="EMBL/GenBank/DDBJ databases">
        <authorList>
            <person name="de Groot N.N."/>
        </authorList>
    </citation>
    <scope>NUCLEOTIDE SEQUENCE [LARGE SCALE GENOMIC DNA]</scope>
    <source>
        <strain evidence="8 9">MON 2.2</strain>
    </source>
</reference>
<dbReference type="HAMAP" id="MF_02065">
    <property type="entry name" value="MltG"/>
    <property type="match status" value="1"/>
</dbReference>
<feature type="site" description="Important for catalytic activity" evidence="7">
    <location>
        <position position="245"/>
    </location>
</feature>
<dbReference type="Gene3D" id="3.30.160.60">
    <property type="entry name" value="Classic Zinc Finger"/>
    <property type="match status" value="1"/>
</dbReference>
<comment type="subcellular location">
    <subcellularLocation>
        <location evidence="7">Cell membrane</location>
        <topology evidence="7">Single-pass membrane protein</topology>
    </subcellularLocation>
</comment>
<evidence type="ECO:0000256" key="6">
    <source>
        <dbReference type="ARBA" id="ARBA00023316"/>
    </source>
</evidence>
<keyword evidence="5 7" id="KW-0456">Lyase</keyword>
<proteinExistence type="inferred from homology"/>
<evidence type="ECO:0000256" key="1">
    <source>
        <dbReference type="ARBA" id="ARBA00022475"/>
    </source>
</evidence>
<evidence type="ECO:0000256" key="5">
    <source>
        <dbReference type="ARBA" id="ARBA00023239"/>
    </source>
</evidence>
<keyword evidence="4 7" id="KW-0472">Membrane</keyword>
<evidence type="ECO:0000313" key="8">
    <source>
        <dbReference type="EMBL" id="SDE24043.1"/>
    </source>
</evidence>
<dbReference type="STRING" id="675864.SAMN04489747_2893"/>
<keyword evidence="1 7" id="KW-1003">Cell membrane</keyword>
<organism evidence="8 9">
    <name type="scientific">Auraticoccus monumenti</name>
    <dbReference type="NCBI Taxonomy" id="675864"/>
    <lineage>
        <taxon>Bacteria</taxon>
        <taxon>Bacillati</taxon>
        <taxon>Actinomycetota</taxon>
        <taxon>Actinomycetes</taxon>
        <taxon>Propionibacteriales</taxon>
        <taxon>Propionibacteriaceae</taxon>
        <taxon>Auraticoccus</taxon>
    </lineage>
</organism>
<keyword evidence="9" id="KW-1185">Reference proteome</keyword>
<keyword evidence="2 7" id="KW-0812">Transmembrane</keyword>
<gene>
    <name evidence="7" type="primary">mltG</name>
    <name evidence="8" type="ORF">SAMN04489747_2893</name>
</gene>
<evidence type="ECO:0000256" key="4">
    <source>
        <dbReference type="ARBA" id="ARBA00023136"/>
    </source>
</evidence>
<dbReference type="OrthoDB" id="9814591at2"/>
<evidence type="ECO:0000256" key="7">
    <source>
        <dbReference type="HAMAP-Rule" id="MF_02065"/>
    </source>
</evidence>
<sequence length="376" mass="41108">MSMMDTDRTRRREIWHRVKGYLAVAVSLALLIGGGVFVFNQVERRVTGIFTAAIAEDYEGEGEEDIEIEIPQGSSLTVIGEILVDADVVASQEAWQAAVAADDASSTVQAGTYRVRTQVPAATALDMLLDTSRLVVTRVTVPEGLTLEKQVEALTASGIDEEDFEKALDDPEELKLVGYADDSPEGFLFPDTYDFDDDTTAEELLNQMAERYGDVADDLDFKGASEDLDVSQRDIAIVASIIDREVTIPEDRAKVSRVIYNRLDEGMRLQFDSTVYYATGIYPPEQQPAGAFDATGPPESDYNTYKVDGLPAGPISAPGRAAMEAAAAPADGDWLYFVTVNFETGETRFTADPAEHERNVAEWRQWCEANGNPSGC</sequence>
<feature type="transmembrane region" description="Helical" evidence="7">
    <location>
        <begin position="21"/>
        <end position="39"/>
    </location>
</feature>
<dbReference type="PANTHER" id="PTHR30518:SF2">
    <property type="entry name" value="ENDOLYTIC MUREIN TRANSGLYCOSYLASE"/>
    <property type="match status" value="1"/>
</dbReference>
<name>A0A1G7BAK9_9ACTN</name>
<dbReference type="InterPro" id="IPR003770">
    <property type="entry name" value="MLTG-like"/>
</dbReference>
<comment type="function">
    <text evidence="7">Functions as a peptidoglycan terminase that cleaves nascent peptidoglycan strands endolytically to terminate their elongation.</text>
</comment>
<dbReference type="EC" id="4.2.2.29" evidence="7"/>
<dbReference type="PANTHER" id="PTHR30518">
    <property type="entry name" value="ENDOLYTIC MUREIN TRANSGLYCOSYLASE"/>
    <property type="match status" value="1"/>
</dbReference>